<dbReference type="Pfam" id="PF04749">
    <property type="entry name" value="PLAC8"/>
    <property type="match status" value="1"/>
</dbReference>
<organism evidence="2">
    <name type="scientific">Lotharella globosa</name>
    <dbReference type="NCBI Taxonomy" id="91324"/>
    <lineage>
        <taxon>Eukaryota</taxon>
        <taxon>Sar</taxon>
        <taxon>Rhizaria</taxon>
        <taxon>Cercozoa</taxon>
        <taxon>Chlorarachniophyceae</taxon>
        <taxon>Lotharella</taxon>
    </lineage>
</organism>
<evidence type="ECO:0000313" key="2">
    <source>
        <dbReference type="EMBL" id="CAE0679530.1"/>
    </source>
</evidence>
<gene>
    <name evidence="2" type="ORF">LGLO00237_LOCUS31315</name>
</gene>
<keyword evidence="1" id="KW-0812">Transmembrane</keyword>
<accession>A0A7S4DZ84</accession>
<feature type="transmembrane region" description="Helical" evidence="1">
    <location>
        <begin position="138"/>
        <end position="157"/>
    </location>
</feature>
<name>A0A7S4DZ84_9EUKA</name>
<evidence type="ECO:0000256" key="1">
    <source>
        <dbReference type="SAM" id="Phobius"/>
    </source>
</evidence>
<dbReference type="InterPro" id="IPR006461">
    <property type="entry name" value="PLAC_motif_containing"/>
</dbReference>
<dbReference type="EMBL" id="HBIV01044636">
    <property type="protein sequence ID" value="CAE0679530.1"/>
    <property type="molecule type" value="Transcribed_RNA"/>
</dbReference>
<proteinExistence type="predicted"/>
<keyword evidence="1" id="KW-0472">Membrane</keyword>
<keyword evidence="1" id="KW-1133">Transmembrane helix</keyword>
<sequence length="251" mass="28154">MEALAVEAVQRDDLHVQVPLGVREGEQFMIVTPEGNRFAVRVPPGARSGTVLRVNLPENAVHEAIPVGNGEVAEAVPVAAPPLRPPEGHWRDGICCCCYNIIPSCLLAFTCWCFPYARIRNKEVLEEPSCGGWPGFKYFGNLFMAFSIWVLLLAGNVFFRPTIGLLLGFASGLYIYVIWKTRSAFRQNNRITEHECFECVPYECEDCCFSCVCPCLVIAQMDRHAFARTRVWECERCSEALGPPENREFGI</sequence>
<protein>
    <submittedName>
        <fullName evidence="2">Uncharacterized protein</fullName>
    </submittedName>
</protein>
<reference evidence="2" key="1">
    <citation type="submission" date="2021-01" db="EMBL/GenBank/DDBJ databases">
        <authorList>
            <person name="Corre E."/>
            <person name="Pelletier E."/>
            <person name="Niang G."/>
            <person name="Scheremetjew M."/>
            <person name="Finn R."/>
            <person name="Kale V."/>
            <person name="Holt S."/>
            <person name="Cochrane G."/>
            <person name="Meng A."/>
            <person name="Brown T."/>
            <person name="Cohen L."/>
        </authorList>
    </citation>
    <scope>NUCLEOTIDE SEQUENCE</scope>
    <source>
        <strain evidence="2">CCCM811</strain>
    </source>
</reference>
<dbReference type="AlphaFoldDB" id="A0A7S4DZ84"/>
<feature type="transmembrane region" description="Helical" evidence="1">
    <location>
        <begin position="163"/>
        <end position="179"/>
    </location>
</feature>